<dbReference type="PANTHER" id="PTHR31236:SF45">
    <property type="entry name" value="BURP DOMAIN-CONTAINING PROTEIN"/>
    <property type="match status" value="1"/>
</dbReference>
<dbReference type="Pfam" id="PF03181">
    <property type="entry name" value="BURP"/>
    <property type="match status" value="1"/>
</dbReference>
<comment type="caution">
    <text evidence="2">The sequence shown here is derived from an EMBL/GenBank/DDBJ whole genome shotgun (WGS) entry which is preliminary data.</text>
</comment>
<name>A0AA41SIP5_PAPNU</name>
<gene>
    <name evidence="2" type="ORF">MKW94_026791</name>
</gene>
<dbReference type="InterPro" id="IPR004873">
    <property type="entry name" value="BURP_dom"/>
</dbReference>
<dbReference type="EMBL" id="JAJJMA010154076">
    <property type="protein sequence ID" value="MCL7035183.1"/>
    <property type="molecule type" value="Genomic_DNA"/>
</dbReference>
<evidence type="ECO:0000313" key="2">
    <source>
        <dbReference type="EMBL" id="MCL7035183.1"/>
    </source>
</evidence>
<protein>
    <recommendedName>
        <fullName evidence="1">BURP domain-containing protein</fullName>
    </recommendedName>
</protein>
<dbReference type="AlphaFoldDB" id="A0AA41SIP5"/>
<evidence type="ECO:0000259" key="1">
    <source>
        <dbReference type="PROSITE" id="PS51277"/>
    </source>
</evidence>
<dbReference type="Proteomes" id="UP001177140">
    <property type="component" value="Unassembled WGS sequence"/>
</dbReference>
<proteinExistence type="predicted"/>
<dbReference type="InterPro" id="IPR044816">
    <property type="entry name" value="BURP"/>
</dbReference>
<feature type="domain" description="BURP" evidence="1">
    <location>
        <begin position="1"/>
        <end position="131"/>
    </location>
</feature>
<organism evidence="2 3">
    <name type="scientific">Papaver nudicaule</name>
    <name type="common">Iceland poppy</name>
    <dbReference type="NCBI Taxonomy" id="74823"/>
    <lineage>
        <taxon>Eukaryota</taxon>
        <taxon>Viridiplantae</taxon>
        <taxon>Streptophyta</taxon>
        <taxon>Embryophyta</taxon>
        <taxon>Tracheophyta</taxon>
        <taxon>Spermatophyta</taxon>
        <taxon>Magnoliopsida</taxon>
        <taxon>Ranunculales</taxon>
        <taxon>Papaveraceae</taxon>
        <taxon>Papaveroideae</taxon>
        <taxon>Papaver</taxon>
    </lineage>
</organism>
<sequence>MLVFVTKEIGRKVVALSTQYQDLNHHNFNKRSNYTISSVKRIISTSTIACHLLPFPKALFYCHRMPQTRVFQAALAGEDGRNLMSTMVVCHMDTSTWNPSHIAFKQVHLTPSSTTSICHILLDTDVMWVSVV</sequence>
<evidence type="ECO:0000313" key="3">
    <source>
        <dbReference type="Proteomes" id="UP001177140"/>
    </source>
</evidence>
<dbReference type="PROSITE" id="PS51277">
    <property type="entry name" value="BURP"/>
    <property type="match status" value="1"/>
</dbReference>
<dbReference type="SMART" id="SM01045">
    <property type="entry name" value="BURP"/>
    <property type="match status" value="1"/>
</dbReference>
<keyword evidence="3" id="KW-1185">Reference proteome</keyword>
<reference evidence="2" key="1">
    <citation type="submission" date="2022-03" db="EMBL/GenBank/DDBJ databases">
        <title>A functionally conserved STORR gene fusion in Papaver species that diverged 16.8 million years ago.</title>
        <authorList>
            <person name="Catania T."/>
        </authorList>
    </citation>
    <scope>NUCLEOTIDE SEQUENCE</scope>
    <source>
        <strain evidence="2">S-191538</strain>
    </source>
</reference>
<accession>A0AA41SIP5</accession>
<dbReference type="PANTHER" id="PTHR31236">
    <property type="entry name" value="BURP DOMAIN PROTEIN USPL1-LIKE"/>
    <property type="match status" value="1"/>
</dbReference>